<gene>
    <name evidence="1" type="ORF">BN9_010380</name>
</gene>
<protein>
    <submittedName>
        <fullName evidence="1">Uncharacterized protein</fullName>
    </submittedName>
</protein>
<organism evidence="1 2">
    <name type="scientific">Albugo candida</name>
    <dbReference type="NCBI Taxonomy" id="65357"/>
    <lineage>
        <taxon>Eukaryota</taxon>
        <taxon>Sar</taxon>
        <taxon>Stramenopiles</taxon>
        <taxon>Oomycota</taxon>
        <taxon>Peronosporomycetes</taxon>
        <taxon>Albuginales</taxon>
        <taxon>Albuginaceae</taxon>
        <taxon>Albugo</taxon>
    </lineage>
</organism>
<keyword evidence="2" id="KW-1185">Reference proteome</keyword>
<comment type="caution">
    <text evidence="1">The sequence shown here is derived from an EMBL/GenBank/DDBJ whole genome shotgun (WGS) entry which is preliminary data.</text>
</comment>
<proteinExistence type="predicted"/>
<accession>A0A024G0G5</accession>
<dbReference type="InParanoid" id="A0A024G0G5"/>
<evidence type="ECO:0000313" key="1">
    <source>
        <dbReference type="EMBL" id="CCI40254.1"/>
    </source>
</evidence>
<evidence type="ECO:0000313" key="2">
    <source>
        <dbReference type="Proteomes" id="UP000053237"/>
    </source>
</evidence>
<dbReference type="Proteomes" id="UP000053237">
    <property type="component" value="Unassembled WGS sequence"/>
</dbReference>
<dbReference type="AlphaFoldDB" id="A0A024G0G5"/>
<dbReference type="EMBL" id="CAIX01000007">
    <property type="protein sequence ID" value="CCI40254.1"/>
    <property type="molecule type" value="Genomic_DNA"/>
</dbReference>
<name>A0A024G0G5_9STRA</name>
<sequence length="178" mass="20203">MKLCLAGWNAEILDRVFRVQRQRQPSFGVSKSDIESFVKDSLVVTAVSLIQIFMLPRLDSQQKVTAEADRLSSSPRFGVMNASNNHCISSSLSVGVYNTDQSIKRFKSSFFPTFRSIEKGLVYFFGCTSNIVEAISVYLLKEDNDTILDWIEYISYRKIRLILSPNCLDRSSILHTAD</sequence>
<reference evidence="1 2" key="1">
    <citation type="submission" date="2012-05" db="EMBL/GenBank/DDBJ databases">
        <title>Recombination and specialization in a pathogen metapopulation.</title>
        <authorList>
            <person name="Gardiner A."/>
            <person name="Kemen E."/>
            <person name="Schultz-Larsen T."/>
            <person name="MacLean D."/>
            <person name="Van Oosterhout C."/>
            <person name="Jones J.D.G."/>
        </authorList>
    </citation>
    <scope>NUCLEOTIDE SEQUENCE [LARGE SCALE GENOMIC DNA]</scope>
    <source>
        <strain evidence="1 2">Ac Nc2</strain>
    </source>
</reference>